<reference evidence="2 3" key="1">
    <citation type="submission" date="2022-08" db="EMBL/GenBank/DDBJ databases">
        <title>Proteogenomics of the novel Dehalobacterium formicoaceticum strain EZ94 highlights a key role of methyltransferases during anaerobic dichloromethane degradation.</title>
        <authorList>
            <person name="Wasmund K."/>
        </authorList>
    </citation>
    <scope>NUCLEOTIDE SEQUENCE [LARGE SCALE GENOMIC DNA]</scope>
    <source>
        <strain evidence="2 3">EZ94</strain>
    </source>
</reference>
<dbReference type="RefSeq" id="WP_089611126.1">
    <property type="nucleotide sequence ID" value="NZ_CP022121.1"/>
</dbReference>
<evidence type="ECO:0000313" key="2">
    <source>
        <dbReference type="EMBL" id="MCR6545837.1"/>
    </source>
</evidence>
<protein>
    <submittedName>
        <fullName evidence="2">Acyl-CoA dehydratase activase-related protein</fullName>
    </submittedName>
</protein>
<gene>
    <name evidence="2" type="ORF">NVS47_10000</name>
</gene>
<dbReference type="Proteomes" id="UP001524944">
    <property type="component" value="Unassembled WGS sequence"/>
</dbReference>
<evidence type="ECO:0000313" key="3">
    <source>
        <dbReference type="Proteomes" id="UP001524944"/>
    </source>
</evidence>
<dbReference type="InterPro" id="IPR018709">
    <property type="entry name" value="CoA_activase_DUF2229"/>
</dbReference>
<dbReference type="EMBL" id="JANPWE010000004">
    <property type="protein sequence ID" value="MCR6545837.1"/>
    <property type="molecule type" value="Genomic_DNA"/>
</dbReference>
<comment type="caution">
    <text evidence="2">The sequence shown here is derived from an EMBL/GenBank/DDBJ whole genome shotgun (WGS) entry which is preliminary data.</text>
</comment>
<organism evidence="2 3">
    <name type="scientific">Dehalobacterium formicoaceticum</name>
    <dbReference type="NCBI Taxonomy" id="51515"/>
    <lineage>
        <taxon>Bacteria</taxon>
        <taxon>Bacillati</taxon>
        <taxon>Bacillota</taxon>
        <taxon>Clostridia</taxon>
        <taxon>Eubacteriales</taxon>
        <taxon>Peptococcaceae</taxon>
        <taxon>Dehalobacterium</taxon>
    </lineage>
</organism>
<dbReference type="PANTHER" id="PTHR32329:SF2">
    <property type="entry name" value="BIFUNCTIONAL PROTEIN [INCLUDES 2-HYDROXYACYL-COA DEHYDRATASE (N-TER) AND ITS ACTIVATOR DOMAIN (C_TERM)"/>
    <property type="match status" value="1"/>
</dbReference>
<proteinExistence type="predicted"/>
<keyword evidence="3" id="KW-1185">Reference proteome</keyword>
<dbReference type="InterPro" id="IPR051805">
    <property type="entry name" value="Dehydratase_Activator_Redct"/>
</dbReference>
<dbReference type="Pfam" id="PF09989">
    <property type="entry name" value="DUF2229"/>
    <property type="match status" value="1"/>
</dbReference>
<name>A0ABT1Y4N3_9FIRM</name>
<accession>A0ABT1Y4N3</accession>
<evidence type="ECO:0000259" key="1">
    <source>
        <dbReference type="Pfam" id="PF09989"/>
    </source>
</evidence>
<sequence length="325" mass="37018">MNKILIPKTVPNKIPKTIGIPKGMLYYDYHILWENFFQNLGFEVKVSSDTNKKMINEGIMAAVDEACLPVKVFYGHVLDLASQVDYLFIPRIVSMVKKEYMCPKILGLPDMLRVSLVNPPPVIETTVNLRIKNNQIEQAIKEICSILQVPDYEGLKSWQAALQKQEQHERYLQSGHLPEGFPRVKDGFKIAVLGHAYNLYDAYINMNLLKKLHVLGAQVCTKEMVIPEEIEKFAGKLPKKIFWTFGKQLLGSGLYYLDDPEIKGMIFLASFGCGPDSMVGDLLERYARRGNQKPFMFITIDEHSGEAGLVTRLEAFMDLIQRRVS</sequence>
<dbReference type="PANTHER" id="PTHR32329">
    <property type="entry name" value="BIFUNCTIONAL PROTEIN [INCLUDES 2-HYDROXYACYL-COA DEHYDRATASE (N-TER) AND ITS ACTIVATOR DOMAIN (C_TERM)-RELATED"/>
    <property type="match status" value="1"/>
</dbReference>
<dbReference type="Gene3D" id="3.40.50.11900">
    <property type="match status" value="1"/>
</dbReference>
<feature type="domain" description="DUF2229" evidence="1">
    <location>
        <begin position="17"/>
        <end position="225"/>
    </location>
</feature>